<feature type="compositionally biased region" description="Low complexity" evidence="1">
    <location>
        <begin position="7"/>
        <end position="17"/>
    </location>
</feature>
<dbReference type="EMBL" id="AWNI01000042">
    <property type="protein sequence ID" value="ETS59490.1"/>
    <property type="molecule type" value="Genomic_DNA"/>
</dbReference>
<feature type="compositionally biased region" description="Low complexity" evidence="1">
    <location>
        <begin position="92"/>
        <end position="115"/>
    </location>
</feature>
<keyword evidence="3" id="KW-1185">Reference proteome</keyword>
<proteinExistence type="predicted"/>
<name>W3VD85_MOEAP</name>
<comment type="caution">
    <text evidence="2">The sequence shown here is derived from an EMBL/GenBank/DDBJ whole genome shotgun (WGS) entry which is preliminary data.</text>
</comment>
<evidence type="ECO:0000313" key="2">
    <source>
        <dbReference type="EMBL" id="ETS59490.1"/>
    </source>
</evidence>
<feature type="region of interest" description="Disordered" evidence="1">
    <location>
        <begin position="1"/>
        <end position="24"/>
    </location>
</feature>
<feature type="region of interest" description="Disordered" evidence="1">
    <location>
        <begin position="78"/>
        <end position="115"/>
    </location>
</feature>
<dbReference type="OrthoDB" id="2556705at2759"/>
<dbReference type="AlphaFoldDB" id="W3VD85"/>
<gene>
    <name evidence="2" type="ORF">PaG_06409</name>
</gene>
<protein>
    <submittedName>
        <fullName evidence="2">Uncharacterized protein</fullName>
    </submittedName>
</protein>
<evidence type="ECO:0000313" key="3">
    <source>
        <dbReference type="Proteomes" id="UP000019462"/>
    </source>
</evidence>
<organism evidence="2 3">
    <name type="scientific">Moesziomyces aphidis</name>
    <name type="common">Pseudozyma aphidis</name>
    <dbReference type="NCBI Taxonomy" id="84754"/>
    <lineage>
        <taxon>Eukaryota</taxon>
        <taxon>Fungi</taxon>
        <taxon>Dikarya</taxon>
        <taxon>Basidiomycota</taxon>
        <taxon>Ustilaginomycotina</taxon>
        <taxon>Ustilaginomycetes</taxon>
        <taxon>Ustilaginales</taxon>
        <taxon>Ustilaginaceae</taxon>
        <taxon>Moesziomyces</taxon>
    </lineage>
</organism>
<evidence type="ECO:0000256" key="1">
    <source>
        <dbReference type="SAM" id="MobiDB-lite"/>
    </source>
</evidence>
<sequence>MPARNHLAAPQQPAQLARGSRDHVRRDLEEEVAAGAEDAIEIFEFPRVHDTSEQVHEHIVENNLTSADAIQKLRGERVEQTEQQLRYSRLEQQSGGSSQSSSSSSSASSSSSSSE</sequence>
<reference evidence="2 3" key="1">
    <citation type="journal article" date="2014" name="Genome Announc.">
        <title>Genome sequence of the basidiomycetous fungus Pseudozyma aphidis DSM70725, an efficient producer of biosurfactant mannosylerythritol lipids.</title>
        <authorList>
            <person name="Lorenz S."/>
            <person name="Guenther M."/>
            <person name="Grumaz C."/>
            <person name="Rupp S."/>
            <person name="Zibek S."/>
            <person name="Sohn K."/>
        </authorList>
    </citation>
    <scope>NUCLEOTIDE SEQUENCE [LARGE SCALE GENOMIC DNA]</scope>
    <source>
        <strain evidence="3">ATCC 32657 / CBS 517.83 / DSM 70725 / JCM 10318 / NBRC 10182 / NRRL Y-7954 / St-0401</strain>
    </source>
</reference>
<dbReference type="HOGENOM" id="CLU_2145543_0_0_1"/>
<dbReference type="Proteomes" id="UP000019462">
    <property type="component" value="Unassembled WGS sequence"/>
</dbReference>
<accession>W3VD85</accession>